<evidence type="ECO:0000256" key="1">
    <source>
        <dbReference type="ARBA" id="ARBA00004123"/>
    </source>
</evidence>
<evidence type="ECO:0000256" key="2">
    <source>
        <dbReference type="ARBA" id="ARBA00004611"/>
    </source>
</evidence>
<keyword evidence="12" id="KW-0966">Cell projection</keyword>
<comment type="function">
    <text evidence="13">Microtubule inner protein (MIP) part of the dynein-decorated doublet microtubules (DMTs) in cilia axoneme, which is required for motile cilia beating. May play a role in the control of meiotic division and germ cell differentiation through regulation of pairing and recombination during meiosis. Required for sperm flagella assembly. May play a role in the assembly and function of the outer dynein arm-docking complex (ODA-DC). ODA-DC mediates outer dynein arms (ODA) binding onto the axonemal doublet microtubules.</text>
</comment>
<dbReference type="AlphaFoldDB" id="A0A1A9UXQ9"/>
<protein>
    <recommendedName>
        <fullName evidence="4">Meiosis-specific nuclear structural protein 1</fullName>
    </recommendedName>
</protein>
<evidence type="ECO:0000256" key="12">
    <source>
        <dbReference type="ARBA" id="ARBA00023273"/>
    </source>
</evidence>
<evidence type="ECO:0000256" key="7">
    <source>
        <dbReference type="ARBA" id="ARBA00023054"/>
    </source>
</evidence>
<keyword evidence="7 14" id="KW-0175">Coiled coil</keyword>
<evidence type="ECO:0000256" key="4">
    <source>
        <dbReference type="ARBA" id="ARBA00014813"/>
    </source>
</evidence>
<dbReference type="GO" id="GO:0005634">
    <property type="term" value="C:nucleus"/>
    <property type="evidence" value="ECO:0007669"/>
    <property type="project" value="UniProtKB-SubCell"/>
</dbReference>
<keyword evidence="6" id="KW-0282">Flagellum</keyword>
<accession>A0A1A9UXQ9</accession>
<keyword evidence="8" id="KW-0969">Cilium</keyword>
<name>A0A1A9UXQ9_GLOAU</name>
<dbReference type="EnsemblMetazoa" id="GAUT019151-RA">
    <property type="protein sequence ID" value="GAUT019151-PA"/>
    <property type="gene ID" value="GAUT019151"/>
</dbReference>
<feature type="coiled-coil region" evidence="14">
    <location>
        <begin position="308"/>
        <end position="365"/>
    </location>
</feature>
<evidence type="ECO:0000256" key="10">
    <source>
        <dbReference type="ARBA" id="ARBA00023242"/>
    </source>
</evidence>
<evidence type="ECO:0000259" key="15">
    <source>
        <dbReference type="Pfam" id="PF13868"/>
    </source>
</evidence>
<evidence type="ECO:0000256" key="5">
    <source>
        <dbReference type="ARBA" id="ARBA00022490"/>
    </source>
</evidence>
<feature type="coiled-coil region" evidence="14">
    <location>
        <begin position="235"/>
        <end position="264"/>
    </location>
</feature>
<evidence type="ECO:0000256" key="6">
    <source>
        <dbReference type="ARBA" id="ARBA00022846"/>
    </source>
</evidence>
<evidence type="ECO:0000256" key="13">
    <source>
        <dbReference type="ARBA" id="ARBA00046114"/>
    </source>
</evidence>
<dbReference type="Proteomes" id="UP000078200">
    <property type="component" value="Unassembled WGS sequence"/>
</dbReference>
<keyword evidence="17" id="KW-1185">Reference proteome</keyword>
<keyword evidence="10" id="KW-0539">Nucleus</keyword>
<comment type="subcellular location">
    <subcellularLocation>
        <location evidence="2">Cytoplasm</location>
        <location evidence="2">Cytoskeleton</location>
        <location evidence="2">Flagellum axoneme</location>
    </subcellularLocation>
    <subcellularLocation>
        <location evidence="1">Nucleus</location>
    </subcellularLocation>
</comment>
<dbReference type="PANTHER" id="PTHR19265:SF0">
    <property type="entry name" value="MEIOSIS-SPECIFIC NUCLEAR STRUCTURAL PROTEIN 1"/>
    <property type="match status" value="1"/>
</dbReference>
<proteinExistence type="inferred from homology"/>
<keyword evidence="5" id="KW-0963">Cytoplasm</keyword>
<evidence type="ECO:0000313" key="17">
    <source>
        <dbReference type="Proteomes" id="UP000078200"/>
    </source>
</evidence>
<dbReference type="GO" id="GO:0044782">
    <property type="term" value="P:cilium organization"/>
    <property type="evidence" value="ECO:0007669"/>
    <property type="project" value="TreeGrafter"/>
</dbReference>
<dbReference type="GO" id="GO:0051321">
    <property type="term" value="P:meiotic cell cycle"/>
    <property type="evidence" value="ECO:0007669"/>
    <property type="project" value="UniProtKB-KW"/>
</dbReference>
<keyword evidence="11" id="KW-0469">Meiosis</keyword>
<evidence type="ECO:0000256" key="14">
    <source>
        <dbReference type="SAM" id="Coils"/>
    </source>
</evidence>
<keyword evidence="9" id="KW-0206">Cytoskeleton</keyword>
<dbReference type="InterPro" id="IPR026504">
    <property type="entry name" value="MNS1"/>
</dbReference>
<comment type="similarity">
    <text evidence="3">Belongs to the MNS1 family.</text>
</comment>
<sequence>MIRENLWRMTNDVRRETNKRNLFFLKTVLNQNSSVKAIRDHDILLATENADTVRRQHEFDICTELNSLERERFLRDRERIRQQRNEVEIRELLAQIKRADLQKSSNDQSIASQKVREREAQAYRDENIRCREEFQKYAEFVKEAEVQEKLKKSALRQQLLEQMKRKELARRLEMEEIMKEREKRLKDIEKLERDDAEARRQLNQYAKECGQHLKEFLERRALQKMHAKLDDIETNRRYLKLLRDKEEEKQLIKEERKKKLLERSAISERLGQHVYELEMEKIQRNELLFNLHIEESKAKEDRQLQAAREKELQQMVALRQEMQRVRLERAEQQGVEKRREQLIAMNHLKRFVEIEEREKEEKEQKRRRRLEFDRDLCSLIKLRREKRAEIAQENKLEYVRIVENERQRLEKIAKERIALLQAEPRELLQFIPSGALYEEERRILNI</sequence>
<evidence type="ECO:0000256" key="8">
    <source>
        <dbReference type="ARBA" id="ARBA00023069"/>
    </source>
</evidence>
<dbReference type="GO" id="GO:0031514">
    <property type="term" value="C:motile cilium"/>
    <property type="evidence" value="ECO:0007669"/>
    <property type="project" value="TreeGrafter"/>
</dbReference>
<organism evidence="16 17">
    <name type="scientific">Glossina austeni</name>
    <name type="common">Savannah tsetse fly</name>
    <dbReference type="NCBI Taxonomy" id="7395"/>
    <lineage>
        <taxon>Eukaryota</taxon>
        <taxon>Metazoa</taxon>
        <taxon>Ecdysozoa</taxon>
        <taxon>Arthropoda</taxon>
        <taxon>Hexapoda</taxon>
        <taxon>Insecta</taxon>
        <taxon>Pterygota</taxon>
        <taxon>Neoptera</taxon>
        <taxon>Endopterygota</taxon>
        <taxon>Diptera</taxon>
        <taxon>Brachycera</taxon>
        <taxon>Muscomorpha</taxon>
        <taxon>Hippoboscoidea</taxon>
        <taxon>Glossinidae</taxon>
        <taxon>Glossina</taxon>
    </lineage>
</organism>
<feature type="coiled-coil region" evidence="14">
    <location>
        <begin position="171"/>
        <end position="208"/>
    </location>
</feature>
<feature type="domain" description="Trichohyalin-plectin-homology" evidence="15">
    <location>
        <begin position="83"/>
        <end position="432"/>
    </location>
</feature>
<evidence type="ECO:0000256" key="3">
    <source>
        <dbReference type="ARBA" id="ARBA00009158"/>
    </source>
</evidence>
<dbReference type="VEuPathDB" id="VectorBase:GAUT019151"/>
<evidence type="ECO:0000313" key="16">
    <source>
        <dbReference type="EnsemblMetazoa" id="GAUT019151-PA"/>
    </source>
</evidence>
<dbReference type="Pfam" id="PF13868">
    <property type="entry name" value="TPH"/>
    <property type="match status" value="1"/>
</dbReference>
<evidence type="ECO:0000256" key="9">
    <source>
        <dbReference type="ARBA" id="ARBA00023212"/>
    </source>
</evidence>
<dbReference type="InterPro" id="IPR043597">
    <property type="entry name" value="TPH_dom"/>
</dbReference>
<reference evidence="16" key="1">
    <citation type="submission" date="2020-05" db="UniProtKB">
        <authorList>
            <consortium name="EnsemblMetazoa"/>
        </authorList>
    </citation>
    <scope>IDENTIFICATION</scope>
    <source>
        <strain evidence="16">TTRI</strain>
    </source>
</reference>
<dbReference type="PANTHER" id="PTHR19265">
    <property type="entry name" value="MEIOSIS-SPECIFIC NUCLEAR STRUCTURAL PROTEIN 1"/>
    <property type="match status" value="1"/>
</dbReference>
<evidence type="ECO:0000256" key="11">
    <source>
        <dbReference type="ARBA" id="ARBA00023254"/>
    </source>
</evidence>